<dbReference type="InterPro" id="IPR012132">
    <property type="entry name" value="GMC_OxRdtase"/>
</dbReference>
<gene>
    <name evidence="8" type="ORF">BDP27DRAFT_1213900</name>
</gene>
<dbReference type="GO" id="GO:0050660">
    <property type="term" value="F:flavin adenine dinucleotide binding"/>
    <property type="evidence" value="ECO:0007669"/>
    <property type="project" value="InterPro"/>
</dbReference>
<dbReference type="PIRSF" id="PIRSF000137">
    <property type="entry name" value="Alcohol_oxidase"/>
    <property type="match status" value="1"/>
</dbReference>
<keyword evidence="4 5" id="KW-0274">FAD</keyword>
<comment type="similarity">
    <text evidence="2">Belongs to the GMC oxidoreductase family.</text>
</comment>
<keyword evidence="9" id="KW-1185">Reference proteome</keyword>
<dbReference type="EMBL" id="JADNRY010000012">
    <property type="protein sequence ID" value="KAF9074592.1"/>
    <property type="molecule type" value="Genomic_DNA"/>
</dbReference>
<dbReference type="InterPro" id="IPR007867">
    <property type="entry name" value="GMC_OxRtase_C"/>
</dbReference>
<protein>
    <submittedName>
        <fullName evidence="8">Uncharacterized protein</fullName>
    </submittedName>
</protein>
<dbReference type="Pfam" id="PF00732">
    <property type="entry name" value="GMC_oxred_N"/>
    <property type="match status" value="1"/>
</dbReference>
<organism evidence="8 9">
    <name type="scientific">Rhodocollybia butyracea</name>
    <dbReference type="NCBI Taxonomy" id="206335"/>
    <lineage>
        <taxon>Eukaryota</taxon>
        <taxon>Fungi</taxon>
        <taxon>Dikarya</taxon>
        <taxon>Basidiomycota</taxon>
        <taxon>Agaricomycotina</taxon>
        <taxon>Agaricomycetes</taxon>
        <taxon>Agaricomycetidae</taxon>
        <taxon>Agaricales</taxon>
        <taxon>Marasmiineae</taxon>
        <taxon>Omphalotaceae</taxon>
        <taxon>Rhodocollybia</taxon>
    </lineage>
</organism>
<evidence type="ECO:0000256" key="5">
    <source>
        <dbReference type="PIRSR" id="PIRSR000137-2"/>
    </source>
</evidence>
<accession>A0A9P5Q5S0</accession>
<evidence type="ECO:0000256" key="4">
    <source>
        <dbReference type="ARBA" id="ARBA00022827"/>
    </source>
</evidence>
<feature type="domain" description="Glucose-methanol-choline oxidoreductase N-terminal" evidence="6">
    <location>
        <begin position="55"/>
        <end position="300"/>
    </location>
</feature>
<dbReference type="Proteomes" id="UP000772434">
    <property type="component" value="Unassembled WGS sequence"/>
</dbReference>
<dbReference type="SUPFAM" id="SSF51905">
    <property type="entry name" value="FAD/NAD(P)-binding domain"/>
    <property type="match status" value="1"/>
</dbReference>
<dbReference type="OrthoDB" id="269227at2759"/>
<feature type="binding site" evidence="5">
    <location>
        <position position="75"/>
    </location>
    <ligand>
        <name>FAD</name>
        <dbReference type="ChEBI" id="CHEBI:57692"/>
    </ligand>
</feature>
<dbReference type="PANTHER" id="PTHR11552:SF147">
    <property type="entry name" value="CHOLINE DEHYDROGENASE, MITOCHONDRIAL"/>
    <property type="match status" value="1"/>
</dbReference>
<dbReference type="PANTHER" id="PTHR11552">
    <property type="entry name" value="GLUCOSE-METHANOL-CHOLINE GMC OXIDOREDUCTASE"/>
    <property type="match status" value="1"/>
</dbReference>
<comment type="cofactor">
    <cofactor evidence="1 5">
        <name>FAD</name>
        <dbReference type="ChEBI" id="CHEBI:57692"/>
    </cofactor>
</comment>
<evidence type="ECO:0000313" key="8">
    <source>
        <dbReference type="EMBL" id="KAF9074592.1"/>
    </source>
</evidence>
<proteinExistence type="inferred from homology"/>
<comment type="caution">
    <text evidence="8">The sequence shown here is derived from an EMBL/GenBank/DDBJ whole genome shotgun (WGS) entry which is preliminary data.</text>
</comment>
<evidence type="ECO:0000259" key="6">
    <source>
        <dbReference type="Pfam" id="PF00732"/>
    </source>
</evidence>
<feature type="binding site" evidence="5">
    <location>
        <position position="215"/>
    </location>
    <ligand>
        <name>FAD</name>
        <dbReference type="ChEBI" id="CHEBI:57692"/>
    </ligand>
</feature>
<evidence type="ECO:0000256" key="2">
    <source>
        <dbReference type="ARBA" id="ARBA00010790"/>
    </source>
</evidence>
<feature type="non-terminal residue" evidence="8">
    <location>
        <position position="534"/>
    </location>
</feature>
<dbReference type="InterPro" id="IPR000172">
    <property type="entry name" value="GMC_OxRdtase_N"/>
</dbReference>
<dbReference type="GO" id="GO:0016614">
    <property type="term" value="F:oxidoreductase activity, acting on CH-OH group of donors"/>
    <property type="evidence" value="ECO:0007669"/>
    <property type="project" value="InterPro"/>
</dbReference>
<dbReference type="Pfam" id="PF05199">
    <property type="entry name" value="GMC_oxred_C"/>
    <property type="match status" value="1"/>
</dbReference>
<dbReference type="AlphaFoldDB" id="A0A9P5Q5S0"/>
<evidence type="ECO:0000259" key="7">
    <source>
        <dbReference type="Pfam" id="PF05199"/>
    </source>
</evidence>
<feature type="domain" description="Glucose-methanol-choline oxidoreductase C-terminal" evidence="7">
    <location>
        <begin position="400"/>
        <end position="524"/>
    </location>
</feature>
<dbReference type="InterPro" id="IPR036188">
    <property type="entry name" value="FAD/NAD-bd_sf"/>
</dbReference>
<dbReference type="Gene3D" id="3.30.560.10">
    <property type="entry name" value="Glucose Oxidase, domain 3"/>
    <property type="match status" value="1"/>
</dbReference>
<evidence type="ECO:0000256" key="1">
    <source>
        <dbReference type="ARBA" id="ARBA00001974"/>
    </source>
</evidence>
<dbReference type="SUPFAM" id="SSF54373">
    <property type="entry name" value="FAD-linked reductases, C-terminal domain"/>
    <property type="match status" value="1"/>
</dbReference>
<evidence type="ECO:0000313" key="9">
    <source>
        <dbReference type="Proteomes" id="UP000772434"/>
    </source>
</evidence>
<keyword evidence="3" id="KW-0285">Flavoprotein</keyword>
<evidence type="ECO:0000256" key="3">
    <source>
        <dbReference type="ARBA" id="ARBA00022630"/>
    </source>
</evidence>
<reference evidence="8" key="1">
    <citation type="submission" date="2020-11" db="EMBL/GenBank/DDBJ databases">
        <authorList>
            <consortium name="DOE Joint Genome Institute"/>
            <person name="Ahrendt S."/>
            <person name="Riley R."/>
            <person name="Andreopoulos W."/>
            <person name="Labutti K."/>
            <person name="Pangilinan J."/>
            <person name="Ruiz-Duenas F.J."/>
            <person name="Barrasa J.M."/>
            <person name="Sanchez-Garcia M."/>
            <person name="Camarero S."/>
            <person name="Miyauchi S."/>
            <person name="Serrano A."/>
            <person name="Linde D."/>
            <person name="Babiker R."/>
            <person name="Drula E."/>
            <person name="Ayuso-Fernandez I."/>
            <person name="Pacheco R."/>
            <person name="Padilla G."/>
            <person name="Ferreira P."/>
            <person name="Barriuso J."/>
            <person name="Kellner H."/>
            <person name="Castanera R."/>
            <person name="Alfaro M."/>
            <person name="Ramirez L."/>
            <person name="Pisabarro A.G."/>
            <person name="Kuo A."/>
            <person name="Tritt A."/>
            <person name="Lipzen A."/>
            <person name="He G."/>
            <person name="Yan M."/>
            <person name="Ng V."/>
            <person name="Cullen D."/>
            <person name="Martin F."/>
            <person name="Rosso M.-N."/>
            <person name="Henrissat B."/>
            <person name="Hibbett D."/>
            <person name="Martinez A.T."/>
            <person name="Grigoriev I.V."/>
        </authorList>
    </citation>
    <scope>NUCLEOTIDE SEQUENCE</scope>
    <source>
        <strain evidence="8">AH 40177</strain>
    </source>
</reference>
<sequence length="534" mass="57693">GTAGNVLANRLTENPTFSVLLLEAGGTNIDAFEIDVPYFCTRPKSQYDWNYTTTIQSGLNNRSTGMPRGFILGGTSSVNGMFYTRGSADDYDRFAAVTGDDGWTWDNMQPFIALNEKWVPPADRHNTRGQFNPAIHSTTGINSVSLYGFSQSIDSMALKAAQELGGSSTTIWMSIRVAHWRTVTTQGRRSSSATSYLAPEFIKRKNLDVLLNTRVARVLPSPSDNPSSVYAFRSVEFAQDLDGPLHQINASKEVILSAGVIGSPQILLNSGIGNATALSALGILPLVNLPSVGQNFSDQPLIANTFVVNSTKTDDAINRNVTVSNEVYTEFNKTGMGPLVDTFANQISYFRVNESLIEKFGDPSSGPHSPHIEIYPENGFFLIPPATGNFLTMATLIVSPASRGSLTINSTNPFEPPLINPGYYTSAFDIAAMRQSLQIMFQYLSAPAWDGYILSQFGDLADIRPDSDDSVLDNYIRDASATSAHPVGTVAMSAKGADYGVVDPNLKVKGVEGLRVVDASIFVSGSLNGVGFFY</sequence>
<name>A0A9P5Q5S0_9AGAR</name>
<dbReference type="Gene3D" id="3.50.50.60">
    <property type="entry name" value="FAD/NAD(P)-binding domain"/>
    <property type="match status" value="1"/>
</dbReference>